<dbReference type="CDD" id="cd07341">
    <property type="entry name" value="M56_BlaR1_MecR1_like"/>
    <property type="match status" value="1"/>
</dbReference>
<evidence type="ECO:0000256" key="2">
    <source>
        <dbReference type="SAM" id="MobiDB-lite"/>
    </source>
</evidence>
<feature type="region of interest" description="Disordered" evidence="2">
    <location>
        <begin position="331"/>
        <end position="363"/>
    </location>
</feature>
<evidence type="ECO:0000313" key="5">
    <source>
        <dbReference type="EMBL" id="MBV7266901.1"/>
    </source>
</evidence>
<feature type="coiled-coil region" evidence="1">
    <location>
        <begin position="417"/>
        <end position="462"/>
    </location>
</feature>
<keyword evidence="3" id="KW-0472">Membrane</keyword>
<dbReference type="Pfam" id="PF05569">
    <property type="entry name" value="Peptidase_M56"/>
    <property type="match status" value="1"/>
</dbReference>
<evidence type="ECO:0000313" key="6">
    <source>
        <dbReference type="Proteomes" id="UP000699975"/>
    </source>
</evidence>
<comment type="caution">
    <text evidence="5">The sequence shown here is derived from an EMBL/GenBank/DDBJ whole genome shotgun (WGS) entry which is preliminary data.</text>
</comment>
<dbReference type="Proteomes" id="UP000699975">
    <property type="component" value="Unassembled WGS sequence"/>
</dbReference>
<feature type="transmembrane region" description="Helical" evidence="3">
    <location>
        <begin position="109"/>
        <end position="132"/>
    </location>
</feature>
<organism evidence="5 6">
    <name type="scientific">Erythrobacter ani</name>
    <dbReference type="NCBI Taxonomy" id="2827235"/>
    <lineage>
        <taxon>Bacteria</taxon>
        <taxon>Pseudomonadati</taxon>
        <taxon>Pseudomonadota</taxon>
        <taxon>Alphaproteobacteria</taxon>
        <taxon>Sphingomonadales</taxon>
        <taxon>Erythrobacteraceae</taxon>
        <taxon>Erythrobacter/Porphyrobacter group</taxon>
        <taxon>Erythrobacter</taxon>
    </lineage>
</organism>
<keyword evidence="3" id="KW-1133">Transmembrane helix</keyword>
<protein>
    <recommendedName>
        <fullName evidence="4">Peptidase M56 domain-containing protein</fullName>
    </recommendedName>
</protein>
<dbReference type="RefSeq" id="WP_218317433.1">
    <property type="nucleotide sequence ID" value="NZ_JAGSPB010000002.1"/>
</dbReference>
<feature type="transmembrane region" description="Helical" evidence="3">
    <location>
        <begin position="6"/>
        <end position="22"/>
    </location>
</feature>
<feature type="compositionally biased region" description="Pro residues" evidence="2">
    <location>
        <begin position="337"/>
        <end position="363"/>
    </location>
</feature>
<keyword evidence="3" id="KW-0812">Transmembrane</keyword>
<proteinExistence type="predicted"/>
<name>A0ABS6SPZ2_9SPHN</name>
<sequence>MTQWLFETLLWTAGLIAFVLIVRRPVARWFGPQVAYALWILPALRLVLPTITLPHWLAPQDAAPAETGTLIILDQGADASVATQSGSDSLPDAGLAATGPLTSFDFSSFLLAVPWVEVGCTVWLAGAAVFLWQRFASYFELRTDLLRDAREMGRSGRIRLVETPGTQAPLAFGVIDPVIALPEGFMALDDRAARDLALAHELSHHRANDLLINIIVQPLFALHWFNPLSHYGWLAMRRDQEAACDARVVAEKPIEERATYASLIASTAVGPNVALAAPMACPVLGDKSIIHRLRSLKMSDTSSRRRMAGRLLVGAAVLALPLTASVTYAENSAADQPAPPPPPAAPSAPTPPPPPAPPVPPVAPAVSSPTIIVVDPDTGVEGGDATEKAKTVKVISKSKDEKKPGSDYKVIKVHSASHDGELEAEEMEEALEETLAELRVELEEVDEEVKEAIKEAEIALVEMNHSGNHKGRTVVKMQCRGDSDEVATFVEGRGGRNKVYLCQANIMANALKGLKEARSAIAKNPEITGEMRSNLLKELDRQIRDWKKNAREG</sequence>
<accession>A0ABS6SPZ2</accession>
<dbReference type="PANTHER" id="PTHR34978">
    <property type="entry name" value="POSSIBLE SENSOR-TRANSDUCER PROTEIN BLAR"/>
    <property type="match status" value="1"/>
</dbReference>
<evidence type="ECO:0000256" key="3">
    <source>
        <dbReference type="SAM" id="Phobius"/>
    </source>
</evidence>
<dbReference type="InterPro" id="IPR052173">
    <property type="entry name" value="Beta-lactam_resp_regulator"/>
</dbReference>
<keyword evidence="1" id="KW-0175">Coiled coil</keyword>
<gene>
    <name evidence="5" type="ORF">KCG45_11980</name>
</gene>
<evidence type="ECO:0000256" key="1">
    <source>
        <dbReference type="SAM" id="Coils"/>
    </source>
</evidence>
<dbReference type="PANTHER" id="PTHR34978:SF3">
    <property type="entry name" value="SLR0241 PROTEIN"/>
    <property type="match status" value="1"/>
</dbReference>
<dbReference type="EMBL" id="JAGSPB010000002">
    <property type="protein sequence ID" value="MBV7266901.1"/>
    <property type="molecule type" value="Genomic_DNA"/>
</dbReference>
<dbReference type="InterPro" id="IPR008756">
    <property type="entry name" value="Peptidase_M56"/>
</dbReference>
<reference evidence="5 6" key="1">
    <citation type="submission" date="2021-04" db="EMBL/GenBank/DDBJ databases">
        <authorList>
            <person name="Pira H."/>
            <person name="Risdian C."/>
            <person name="Wink J."/>
        </authorList>
    </citation>
    <scope>NUCLEOTIDE SEQUENCE [LARGE SCALE GENOMIC DNA]</scope>
    <source>
        <strain evidence="5 6">WH131</strain>
    </source>
</reference>
<feature type="transmembrane region" description="Helical" evidence="3">
    <location>
        <begin position="307"/>
        <end position="329"/>
    </location>
</feature>
<keyword evidence="6" id="KW-1185">Reference proteome</keyword>
<feature type="transmembrane region" description="Helical" evidence="3">
    <location>
        <begin position="34"/>
        <end position="57"/>
    </location>
</feature>
<evidence type="ECO:0000259" key="4">
    <source>
        <dbReference type="Pfam" id="PF05569"/>
    </source>
</evidence>
<feature type="domain" description="Peptidase M56" evidence="4">
    <location>
        <begin position="5"/>
        <end position="294"/>
    </location>
</feature>